<dbReference type="OrthoDB" id="10261556at2759"/>
<reference evidence="2 3" key="1">
    <citation type="journal article" date="2012" name="Genome Biol.">
        <title>Genome and low-iron response of an oceanic diatom adapted to chronic iron limitation.</title>
        <authorList>
            <person name="Lommer M."/>
            <person name="Specht M."/>
            <person name="Roy A.S."/>
            <person name="Kraemer L."/>
            <person name="Andreson R."/>
            <person name="Gutowska M.A."/>
            <person name="Wolf J."/>
            <person name="Bergner S.V."/>
            <person name="Schilhabel M.B."/>
            <person name="Klostermeier U.C."/>
            <person name="Beiko R.G."/>
            <person name="Rosenstiel P."/>
            <person name="Hippler M."/>
            <person name="Laroche J."/>
        </authorList>
    </citation>
    <scope>NUCLEOTIDE SEQUENCE [LARGE SCALE GENOMIC DNA]</scope>
    <source>
        <strain evidence="2 3">CCMP1005</strain>
    </source>
</reference>
<name>K0STK1_THAOC</name>
<evidence type="ECO:0000256" key="1">
    <source>
        <dbReference type="SAM" id="MobiDB-lite"/>
    </source>
</evidence>
<feature type="region of interest" description="Disordered" evidence="1">
    <location>
        <begin position="265"/>
        <end position="333"/>
    </location>
</feature>
<dbReference type="AlphaFoldDB" id="K0STK1"/>
<feature type="compositionally biased region" description="Basic and acidic residues" evidence="1">
    <location>
        <begin position="102"/>
        <end position="111"/>
    </location>
</feature>
<organism evidence="2 3">
    <name type="scientific">Thalassiosira oceanica</name>
    <name type="common">Marine diatom</name>
    <dbReference type="NCBI Taxonomy" id="159749"/>
    <lineage>
        <taxon>Eukaryota</taxon>
        <taxon>Sar</taxon>
        <taxon>Stramenopiles</taxon>
        <taxon>Ochrophyta</taxon>
        <taxon>Bacillariophyta</taxon>
        <taxon>Coscinodiscophyceae</taxon>
        <taxon>Thalassiosirophycidae</taxon>
        <taxon>Thalassiosirales</taxon>
        <taxon>Thalassiosiraceae</taxon>
        <taxon>Thalassiosira</taxon>
    </lineage>
</organism>
<keyword evidence="3" id="KW-1185">Reference proteome</keyword>
<sequence length="459" mass="49542">MVFHSSHAVDRQQFICRGHHGEARGAEAGRGRLDFRQDHAMDVGGQQPRPRSRRELVERHNSQTYDAPPLGPPTSAATPGPPPPPARRRDGEAAGLRKYGRGRNERRKDEGESGSGDYAPESSKRRREQSEGRLSGRARPSSVRSAVPSSPPALVLCRGRTDGGGFEGRVDTRSLSVRSIALARQLILGAFALAPGSKLLKCLSDLPASVRVVGGVGAVSATNRVRVRVCRFKVFARCAQLAGTSGLQLEPDCYLSKKLIRVGSEKGESAESGEGETVPASVLPEEERRSEERGSSSSDGSSRGLSPEGSSLKRAAINGEAAGDRRMAARRRKGRAAAMGAVAKCHRAAGTVFRRRLVKESAVFVGSGRAPILQRSCEGCRSPSADDGSDRCRSINLDFRRPEESQEAQNRSIPANELSIIKEAMKKNWGIDRDDPSLFQVRVIYEGSFNDGSVILVWA</sequence>
<dbReference type="Proteomes" id="UP000266841">
    <property type="component" value="Unassembled WGS sequence"/>
</dbReference>
<feature type="compositionally biased region" description="Low complexity" evidence="1">
    <location>
        <begin position="137"/>
        <end position="156"/>
    </location>
</feature>
<evidence type="ECO:0000313" key="2">
    <source>
        <dbReference type="EMBL" id="EJK64356.1"/>
    </source>
</evidence>
<protein>
    <submittedName>
        <fullName evidence="2">Uncharacterized protein</fullName>
    </submittedName>
</protein>
<dbReference type="EMBL" id="AGNL01017346">
    <property type="protein sequence ID" value="EJK64356.1"/>
    <property type="molecule type" value="Genomic_DNA"/>
</dbReference>
<proteinExistence type="predicted"/>
<evidence type="ECO:0000313" key="3">
    <source>
        <dbReference type="Proteomes" id="UP000266841"/>
    </source>
</evidence>
<feature type="region of interest" description="Disordered" evidence="1">
    <location>
        <begin position="41"/>
        <end position="158"/>
    </location>
</feature>
<accession>K0STK1</accession>
<comment type="caution">
    <text evidence="2">The sequence shown here is derived from an EMBL/GenBank/DDBJ whole genome shotgun (WGS) entry which is preliminary data.</text>
</comment>
<gene>
    <name evidence="2" type="ORF">THAOC_14920</name>
</gene>
<feature type="compositionally biased region" description="Low complexity" evidence="1">
    <location>
        <begin position="295"/>
        <end position="304"/>
    </location>
</feature>
<feature type="compositionally biased region" description="Basic and acidic residues" evidence="1">
    <location>
        <begin position="285"/>
        <end position="294"/>
    </location>
</feature>